<dbReference type="InterPro" id="IPR041921">
    <property type="entry name" value="NuoE_N"/>
</dbReference>
<dbReference type="OrthoDB" id="10254187at2759"/>
<dbReference type="GO" id="GO:1902494">
    <property type="term" value="C:catalytic complex"/>
    <property type="evidence" value="ECO:0007669"/>
    <property type="project" value="UniProtKB-ARBA"/>
</dbReference>
<evidence type="ECO:0000256" key="3">
    <source>
        <dbReference type="ARBA" id="ARBA00022723"/>
    </source>
</evidence>
<reference evidence="10" key="1">
    <citation type="submission" date="2020-05" db="EMBL/GenBank/DDBJ databases">
        <title>Mycena genomes resolve the evolution of fungal bioluminescence.</title>
        <authorList>
            <person name="Tsai I.J."/>
        </authorList>
    </citation>
    <scope>NUCLEOTIDE SEQUENCE</scope>
    <source>
        <strain evidence="10">171206Taipei</strain>
    </source>
</reference>
<keyword evidence="6" id="KW-0411">Iron-sulfur</keyword>
<dbReference type="GO" id="GO:0016491">
    <property type="term" value="F:oxidoreductase activity"/>
    <property type="evidence" value="ECO:0007669"/>
    <property type="project" value="InterPro"/>
</dbReference>
<dbReference type="RefSeq" id="XP_037216458.1">
    <property type="nucleotide sequence ID" value="XM_037367064.1"/>
</dbReference>
<dbReference type="AlphaFoldDB" id="A0A8H6SAC1"/>
<gene>
    <name evidence="10" type="ORF">MIND_01047800</name>
</gene>
<keyword evidence="5" id="KW-0408">Iron</keyword>
<dbReference type="Pfam" id="PF01257">
    <property type="entry name" value="2Fe-2S_thioredx"/>
    <property type="match status" value="1"/>
</dbReference>
<evidence type="ECO:0000313" key="10">
    <source>
        <dbReference type="EMBL" id="KAF7295095.1"/>
    </source>
</evidence>
<keyword evidence="3" id="KW-0479">Metal-binding</keyword>
<name>A0A8H6SAC1_9AGAR</name>
<dbReference type="GO" id="GO:0046872">
    <property type="term" value="F:metal ion binding"/>
    <property type="evidence" value="ECO:0007669"/>
    <property type="project" value="UniProtKB-KW"/>
</dbReference>
<dbReference type="FunFam" id="1.10.10.1590:FF:000001">
    <property type="entry name" value="NADH-quinone oxidoreductase subunit E"/>
    <property type="match status" value="1"/>
</dbReference>
<proteinExistence type="inferred from homology"/>
<sequence>MTSKSVQNGFHIFQFVNAESLQSYRLQADHNDIETTCLHGSWLSDVWKNTATTARSTLSSAFNYAIQALGCTIHCEGLIYGSPSRSLMTLQHRDTPYNNPQIEFKFNPENLTRAKEIISHYPTQYKKAAVIPLLDLGQRQNKGWTSISVMNYVAELLEMPPMRVYEVATFYTMFNREPIGTNFVQVCTTTPCMLRGSTDILNTTLSHLGGIKPGETTKDGKFTVIEVECQGACSNAPMLVVNDDFYEDLTPESTKKILDAFSRGEKPKPGPQSSRQTSENSAGLTALTSKPYGPGEHCSPEFQ</sequence>
<dbReference type="FunFam" id="3.40.30.10:FF:000022">
    <property type="entry name" value="NADH dehydrogenase flavoprotein 2, mitochondrial"/>
    <property type="match status" value="1"/>
</dbReference>
<feature type="compositionally biased region" description="Basic and acidic residues" evidence="9">
    <location>
        <begin position="259"/>
        <end position="268"/>
    </location>
</feature>
<evidence type="ECO:0000256" key="7">
    <source>
        <dbReference type="ARBA" id="ARBA00023027"/>
    </source>
</evidence>
<evidence type="ECO:0000256" key="1">
    <source>
        <dbReference type="ARBA" id="ARBA00010643"/>
    </source>
</evidence>
<dbReference type="GO" id="GO:0098796">
    <property type="term" value="C:membrane protein complex"/>
    <property type="evidence" value="ECO:0007669"/>
    <property type="project" value="UniProtKB-ARBA"/>
</dbReference>
<dbReference type="PROSITE" id="PS01099">
    <property type="entry name" value="COMPLEX1_24K"/>
    <property type="match status" value="1"/>
</dbReference>
<comment type="similarity">
    <text evidence="1">Belongs to the complex I 24 kDa subunit family.</text>
</comment>
<evidence type="ECO:0000256" key="6">
    <source>
        <dbReference type="ARBA" id="ARBA00023014"/>
    </source>
</evidence>
<organism evidence="10 11">
    <name type="scientific">Mycena indigotica</name>
    <dbReference type="NCBI Taxonomy" id="2126181"/>
    <lineage>
        <taxon>Eukaryota</taxon>
        <taxon>Fungi</taxon>
        <taxon>Dikarya</taxon>
        <taxon>Basidiomycota</taxon>
        <taxon>Agaricomycotina</taxon>
        <taxon>Agaricomycetes</taxon>
        <taxon>Agaricomycetidae</taxon>
        <taxon>Agaricales</taxon>
        <taxon>Marasmiineae</taxon>
        <taxon>Mycenaceae</taxon>
        <taxon>Mycena</taxon>
    </lineage>
</organism>
<dbReference type="GO" id="GO:0006120">
    <property type="term" value="P:mitochondrial electron transport, NADH to ubiquinone"/>
    <property type="evidence" value="ECO:0007669"/>
    <property type="project" value="UniProtKB-ARBA"/>
</dbReference>
<dbReference type="PANTHER" id="PTHR10371">
    <property type="entry name" value="NADH DEHYDROGENASE UBIQUINONE FLAVOPROTEIN 2, MITOCHONDRIAL"/>
    <property type="match status" value="1"/>
</dbReference>
<keyword evidence="7" id="KW-0520">NAD</keyword>
<comment type="caution">
    <text evidence="10">The sequence shown here is derived from an EMBL/GenBank/DDBJ whole genome shotgun (WGS) entry which is preliminary data.</text>
</comment>
<dbReference type="CDD" id="cd03064">
    <property type="entry name" value="TRX_Fd_NuoE"/>
    <property type="match status" value="1"/>
</dbReference>
<dbReference type="GO" id="GO:0008137">
    <property type="term" value="F:NADH dehydrogenase (ubiquinone) activity"/>
    <property type="evidence" value="ECO:0007669"/>
    <property type="project" value="UniProtKB-ARBA"/>
</dbReference>
<dbReference type="EMBL" id="JACAZF010000009">
    <property type="protein sequence ID" value="KAF7295095.1"/>
    <property type="molecule type" value="Genomic_DNA"/>
</dbReference>
<keyword evidence="2" id="KW-0001">2Fe-2S</keyword>
<comment type="cofactor">
    <cofactor evidence="8">
        <name>[2Fe-2S] cluster</name>
        <dbReference type="ChEBI" id="CHEBI:190135"/>
    </cofactor>
</comment>
<dbReference type="InterPro" id="IPR042128">
    <property type="entry name" value="NuoE_dom"/>
</dbReference>
<evidence type="ECO:0000256" key="2">
    <source>
        <dbReference type="ARBA" id="ARBA00022714"/>
    </source>
</evidence>
<accession>A0A8H6SAC1</accession>
<dbReference type="Gene3D" id="3.40.30.10">
    <property type="entry name" value="Glutaredoxin"/>
    <property type="match status" value="1"/>
</dbReference>
<evidence type="ECO:0000313" key="11">
    <source>
        <dbReference type="Proteomes" id="UP000636479"/>
    </source>
</evidence>
<dbReference type="Proteomes" id="UP000636479">
    <property type="component" value="Unassembled WGS sequence"/>
</dbReference>
<dbReference type="NCBIfam" id="TIGR01958">
    <property type="entry name" value="nuoE_fam"/>
    <property type="match status" value="1"/>
</dbReference>
<protein>
    <submittedName>
        <fullName evidence="10">Uncharacterized protein</fullName>
    </submittedName>
</protein>
<dbReference type="Gene3D" id="1.10.10.1590">
    <property type="entry name" value="NADH-quinone oxidoreductase subunit E"/>
    <property type="match status" value="1"/>
</dbReference>
<keyword evidence="11" id="KW-1185">Reference proteome</keyword>
<dbReference type="SUPFAM" id="SSF52833">
    <property type="entry name" value="Thioredoxin-like"/>
    <property type="match status" value="1"/>
</dbReference>
<evidence type="ECO:0000256" key="9">
    <source>
        <dbReference type="SAM" id="MobiDB-lite"/>
    </source>
</evidence>
<dbReference type="PANTHER" id="PTHR10371:SF3">
    <property type="entry name" value="NADH DEHYDROGENASE [UBIQUINONE] FLAVOPROTEIN 2, MITOCHONDRIAL"/>
    <property type="match status" value="1"/>
</dbReference>
<dbReference type="GO" id="GO:0005743">
    <property type="term" value="C:mitochondrial inner membrane"/>
    <property type="evidence" value="ECO:0007669"/>
    <property type="project" value="UniProtKB-ARBA"/>
</dbReference>
<keyword evidence="4" id="KW-1278">Translocase</keyword>
<evidence type="ECO:0000256" key="5">
    <source>
        <dbReference type="ARBA" id="ARBA00023004"/>
    </source>
</evidence>
<evidence type="ECO:0000256" key="8">
    <source>
        <dbReference type="ARBA" id="ARBA00034078"/>
    </source>
</evidence>
<feature type="compositionally biased region" description="Polar residues" evidence="9">
    <location>
        <begin position="271"/>
        <end position="288"/>
    </location>
</feature>
<dbReference type="GeneID" id="59349580"/>
<feature type="region of interest" description="Disordered" evidence="9">
    <location>
        <begin position="259"/>
        <end position="303"/>
    </location>
</feature>
<dbReference type="InterPro" id="IPR002023">
    <property type="entry name" value="NuoE-like"/>
</dbReference>
<dbReference type="InterPro" id="IPR036249">
    <property type="entry name" value="Thioredoxin-like_sf"/>
</dbReference>
<dbReference type="GO" id="GO:0051537">
    <property type="term" value="F:2 iron, 2 sulfur cluster binding"/>
    <property type="evidence" value="ECO:0007669"/>
    <property type="project" value="UniProtKB-KW"/>
</dbReference>
<evidence type="ECO:0000256" key="4">
    <source>
        <dbReference type="ARBA" id="ARBA00022967"/>
    </source>
</evidence>